<dbReference type="GO" id="GO:0005615">
    <property type="term" value="C:extracellular space"/>
    <property type="evidence" value="ECO:0007669"/>
    <property type="project" value="TreeGrafter"/>
</dbReference>
<organism evidence="13 14">
    <name type="scientific">Strongyloides papillosus</name>
    <name type="common">Intestinal threadworm</name>
    <dbReference type="NCBI Taxonomy" id="174720"/>
    <lineage>
        <taxon>Eukaryota</taxon>
        <taxon>Metazoa</taxon>
        <taxon>Ecdysozoa</taxon>
        <taxon>Nematoda</taxon>
        <taxon>Chromadorea</taxon>
        <taxon>Rhabditida</taxon>
        <taxon>Tylenchina</taxon>
        <taxon>Panagrolaimomorpha</taxon>
        <taxon>Strongyloidoidea</taxon>
        <taxon>Strongyloididae</taxon>
        <taxon>Strongyloides</taxon>
    </lineage>
</organism>
<keyword evidence="8" id="KW-0862">Zinc</keyword>
<evidence type="ECO:0000256" key="6">
    <source>
        <dbReference type="ARBA" id="ARBA00022729"/>
    </source>
</evidence>
<sequence length="384" mass="45288">MTDLKDLKIYKDLEKMFPDEKFDFWSKSRSPEIPIQLFTSPESTLKFRNYLKSQNYNFNVTTKNWNKISKSKTIRRLSSNLNNAFQHNIYHSYDEIIDFLKLQEKNHKEFVSVRVYGESYEKRLLYYVKIGFPSEKKKPRIVIDAGMHGREWVTHSSILIIFDHIVKNIIKYKGFLEKVDVIIIPVLNPDGYEYSRREVRMWRGNRNSDDNENCGVDLNRNYPFMWKNPDGSCITFPGFYKLSEYESMYHSFYMDRNKHLIKGYITLHSYGRFILLPWSHTLKTDAPYYDEMLSLGNKMKEELKNKKNVDYKVGSSSNIFYECHGTSSDYVKSLGVKYVYAVELSPEILTNSNGFIVDEDQITTIGDEALIIFDILLDQVVSEL</sequence>
<dbReference type="InterPro" id="IPR000834">
    <property type="entry name" value="Peptidase_M14"/>
</dbReference>
<name>A0A0N5CHM6_STREA</name>
<dbReference type="GO" id="GO:0004181">
    <property type="term" value="F:metallocarboxypeptidase activity"/>
    <property type="evidence" value="ECO:0007669"/>
    <property type="project" value="InterPro"/>
</dbReference>
<dbReference type="WBParaSite" id="SPAL_0001734000.1">
    <property type="protein sequence ID" value="SPAL_0001734000.1"/>
    <property type="gene ID" value="SPAL_0001734000"/>
</dbReference>
<protein>
    <submittedName>
        <fullName evidence="14">Peptidase_M14 domain-containing protein</fullName>
    </submittedName>
</protein>
<dbReference type="SUPFAM" id="SSF53187">
    <property type="entry name" value="Zn-dependent exopeptidases"/>
    <property type="match status" value="1"/>
</dbReference>
<evidence type="ECO:0000256" key="2">
    <source>
        <dbReference type="ARBA" id="ARBA00005988"/>
    </source>
</evidence>
<keyword evidence="4" id="KW-0645">Protease</keyword>
<evidence type="ECO:0000256" key="10">
    <source>
        <dbReference type="ARBA" id="ARBA00023157"/>
    </source>
</evidence>
<dbReference type="PROSITE" id="PS00132">
    <property type="entry name" value="CARBOXYPEPT_ZN_1"/>
    <property type="match status" value="1"/>
</dbReference>
<dbReference type="Pfam" id="PF00246">
    <property type="entry name" value="Peptidase_M14"/>
    <property type="match status" value="1"/>
</dbReference>
<dbReference type="Gene3D" id="3.30.70.340">
    <property type="entry name" value="Metallocarboxypeptidase-like"/>
    <property type="match status" value="1"/>
</dbReference>
<dbReference type="STRING" id="174720.A0A0N5CHM6"/>
<keyword evidence="3" id="KW-0121">Carboxypeptidase</keyword>
<feature type="active site" description="Proton donor/acceptor" evidence="11">
    <location>
        <position position="343"/>
    </location>
</feature>
<evidence type="ECO:0000256" key="8">
    <source>
        <dbReference type="ARBA" id="ARBA00022833"/>
    </source>
</evidence>
<dbReference type="SUPFAM" id="SSF54897">
    <property type="entry name" value="Protease propeptides/inhibitors"/>
    <property type="match status" value="1"/>
</dbReference>
<evidence type="ECO:0000256" key="7">
    <source>
        <dbReference type="ARBA" id="ARBA00022801"/>
    </source>
</evidence>
<evidence type="ECO:0000256" key="3">
    <source>
        <dbReference type="ARBA" id="ARBA00022645"/>
    </source>
</evidence>
<keyword evidence="10" id="KW-1015">Disulfide bond</keyword>
<comment type="similarity">
    <text evidence="2 11">Belongs to the peptidase M14 family.</text>
</comment>
<dbReference type="InterPro" id="IPR057246">
    <property type="entry name" value="CARBOXYPEPT_ZN_1"/>
</dbReference>
<dbReference type="PANTHER" id="PTHR11705">
    <property type="entry name" value="PROTEASE FAMILY M14 CARBOXYPEPTIDASE A,B"/>
    <property type="match status" value="1"/>
</dbReference>
<dbReference type="GO" id="GO:0006508">
    <property type="term" value="P:proteolysis"/>
    <property type="evidence" value="ECO:0007669"/>
    <property type="project" value="UniProtKB-KW"/>
</dbReference>
<keyword evidence="6" id="KW-0732">Signal</keyword>
<evidence type="ECO:0000313" key="13">
    <source>
        <dbReference type="Proteomes" id="UP000046392"/>
    </source>
</evidence>
<keyword evidence="9" id="KW-0482">Metalloprotease</keyword>
<dbReference type="PRINTS" id="PR00765">
    <property type="entry name" value="CRBOXYPTASEA"/>
</dbReference>
<evidence type="ECO:0000259" key="12">
    <source>
        <dbReference type="PROSITE" id="PS52035"/>
    </source>
</evidence>
<dbReference type="InterPro" id="IPR003146">
    <property type="entry name" value="M14A_act_pep"/>
</dbReference>
<evidence type="ECO:0000256" key="4">
    <source>
        <dbReference type="ARBA" id="ARBA00022670"/>
    </source>
</evidence>
<evidence type="ECO:0000256" key="1">
    <source>
        <dbReference type="ARBA" id="ARBA00001947"/>
    </source>
</evidence>
<dbReference type="Gene3D" id="3.40.630.10">
    <property type="entry name" value="Zn peptidases"/>
    <property type="match status" value="1"/>
</dbReference>
<dbReference type="Pfam" id="PF02244">
    <property type="entry name" value="Propep_M14"/>
    <property type="match status" value="1"/>
</dbReference>
<dbReference type="PANTHER" id="PTHR11705:SF91">
    <property type="entry name" value="FI01817P-RELATED"/>
    <property type="match status" value="1"/>
</dbReference>
<dbReference type="Proteomes" id="UP000046392">
    <property type="component" value="Unplaced"/>
</dbReference>
<evidence type="ECO:0000256" key="9">
    <source>
        <dbReference type="ARBA" id="ARBA00023049"/>
    </source>
</evidence>
<keyword evidence="13" id="KW-1185">Reference proteome</keyword>
<feature type="domain" description="Peptidase M14" evidence="12">
    <location>
        <begin position="89"/>
        <end position="380"/>
    </location>
</feature>
<reference evidence="14" key="1">
    <citation type="submission" date="2017-02" db="UniProtKB">
        <authorList>
            <consortium name="WormBaseParasite"/>
        </authorList>
    </citation>
    <scope>IDENTIFICATION</scope>
</reference>
<dbReference type="SMART" id="SM00631">
    <property type="entry name" value="Zn_pept"/>
    <property type="match status" value="1"/>
</dbReference>
<evidence type="ECO:0000256" key="5">
    <source>
        <dbReference type="ARBA" id="ARBA00022723"/>
    </source>
</evidence>
<keyword evidence="5" id="KW-0479">Metal-binding</keyword>
<comment type="cofactor">
    <cofactor evidence="1">
        <name>Zn(2+)</name>
        <dbReference type="ChEBI" id="CHEBI:29105"/>
    </cofactor>
</comment>
<accession>A0A0N5CHM6</accession>
<dbReference type="FunFam" id="3.40.630.10:FF:000084">
    <property type="entry name" value="Carboxypeptidase B2"/>
    <property type="match status" value="1"/>
</dbReference>
<dbReference type="AlphaFoldDB" id="A0A0N5CHM6"/>
<evidence type="ECO:0000256" key="11">
    <source>
        <dbReference type="PROSITE-ProRule" id="PRU01379"/>
    </source>
</evidence>
<proteinExistence type="inferred from homology"/>
<keyword evidence="7" id="KW-0378">Hydrolase</keyword>
<dbReference type="InterPro" id="IPR036990">
    <property type="entry name" value="M14A-like_propep"/>
</dbReference>
<evidence type="ECO:0000313" key="14">
    <source>
        <dbReference type="WBParaSite" id="SPAL_0001734000.1"/>
    </source>
</evidence>
<dbReference type="GO" id="GO:0008270">
    <property type="term" value="F:zinc ion binding"/>
    <property type="evidence" value="ECO:0007669"/>
    <property type="project" value="InterPro"/>
</dbReference>
<dbReference type="PROSITE" id="PS52035">
    <property type="entry name" value="PEPTIDASE_M14"/>
    <property type="match status" value="1"/>
</dbReference>